<dbReference type="EMBL" id="LPAD01000090">
    <property type="protein sequence ID" value="KVN78744.1"/>
    <property type="molecule type" value="Genomic_DNA"/>
</dbReference>
<reference evidence="13 14" key="1">
    <citation type="submission" date="2015-11" db="EMBL/GenBank/DDBJ databases">
        <title>Expanding the genomic diversity of Burkholderia species for the development of highly accurate diagnostics.</title>
        <authorList>
            <person name="Sahl J."/>
            <person name="Keim P."/>
            <person name="Wagner D."/>
        </authorList>
    </citation>
    <scope>NUCLEOTIDE SEQUENCE [LARGE SCALE GENOMIC DNA]</scope>
    <source>
        <strain evidence="10 14">MSMB1137WGS</strain>
        <strain evidence="8 15">MSMB1585WGS</strain>
        <strain evidence="9 13">MSMB1808WGS</strain>
        <strain evidence="7 16">MSMB2058</strain>
        <strain evidence="11 17">MSMB782WGS</strain>
    </source>
</reference>
<dbReference type="SUPFAM" id="SSF81273">
    <property type="entry name" value="H-NS histone-like proteins"/>
    <property type="match status" value="1"/>
</dbReference>
<dbReference type="EMBL" id="LPDO01000075">
    <property type="protein sequence ID" value="KVT53378.1"/>
    <property type="molecule type" value="Genomic_DNA"/>
</dbReference>
<dbReference type="Proteomes" id="UP000065504">
    <property type="component" value="Unassembled WGS sequence"/>
</dbReference>
<dbReference type="Proteomes" id="UP000183667">
    <property type="component" value="Unassembled WGS sequence"/>
</dbReference>
<dbReference type="SMART" id="SM00528">
    <property type="entry name" value="HNS"/>
    <property type="match status" value="1"/>
</dbReference>
<reference evidence="6 18" key="2">
    <citation type="submission" date="2015-12" db="EMBL/GenBank/DDBJ databases">
        <title>Diversity of Burkholderia near neighbor genomes.</title>
        <authorList>
            <person name="Sahl J."/>
            <person name="Wagner D."/>
            <person name="Keim P."/>
        </authorList>
    </citation>
    <scope>NUCLEOTIDE SEQUENCE [LARGE SCALE GENOMIC DNA]</scope>
    <source>
        <strain evidence="6 18">MSMB1189WGS</strain>
    </source>
</reference>
<evidence type="ECO:0000256" key="2">
    <source>
        <dbReference type="ARBA" id="ARBA00010610"/>
    </source>
</evidence>
<dbReference type="AlphaFoldDB" id="A0A103BQ38"/>
<keyword evidence="13" id="KW-1185">Reference proteome</keyword>
<evidence type="ECO:0000313" key="10">
    <source>
        <dbReference type="EMBL" id="KVT53378.1"/>
    </source>
</evidence>
<dbReference type="PANTHER" id="PTHR38097">
    <property type="match status" value="1"/>
</dbReference>
<dbReference type="InterPro" id="IPR027444">
    <property type="entry name" value="H-NS_C_dom"/>
</dbReference>
<evidence type="ECO:0000313" key="13">
    <source>
        <dbReference type="Proteomes" id="UP000056453"/>
    </source>
</evidence>
<accession>A0A103BQ38</accession>
<keyword evidence="4" id="KW-0238">DNA-binding</keyword>
<dbReference type="Proteomes" id="UP000056453">
    <property type="component" value="Unassembled WGS sequence"/>
</dbReference>
<keyword evidence="3" id="KW-0963">Cytoplasm</keyword>
<evidence type="ECO:0000256" key="4">
    <source>
        <dbReference type="ARBA" id="ARBA00023125"/>
    </source>
</evidence>
<evidence type="ECO:0000313" key="7">
    <source>
        <dbReference type="EMBL" id="KVM38853.1"/>
    </source>
</evidence>
<dbReference type="EMBL" id="CP013447">
    <property type="protein sequence ID" value="AOK26612.1"/>
    <property type="molecule type" value="Genomic_DNA"/>
</dbReference>
<evidence type="ECO:0000313" key="19">
    <source>
        <dbReference type="Proteomes" id="UP000183667"/>
    </source>
</evidence>
<dbReference type="Proteomes" id="UP000095100">
    <property type="component" value="Chromosome 2"/>
</dbReference>
<sequence length="96" mass="10897">MQTIQKLQAQLAELDERIKAARRDERNDALTQARQLVTSYALTAREIFGQGYSDRAKLFTVGPKYRDPVTGATWSGRGRAPSWIVGRDRSAFLIRE</sequence>
<dbReference type="Proteomes" id="UP000057910">
    <property type="component" value="Unassembled WGS sequence"/>
</dbReference>
<evidence type="ECO:0000313" key="6">
    <source>
        <dbReference type="EMBL" id="AOK26612.1"/>
    </source>
</evidence>
<reference evidence="19" key="3">
    <citation type="submission" date="2016-08" db="EMBL/GenBank/DDBJ databases">
        <title>Population biology and virulence potential of Burkholderia ubonensis.</title>
        <authorList>
            <person name="Price E.P."/>
            <person name="Currie B.J."/>
            <person name="Wagner D.M."/>
        </authorList>
    </citation>
    <scope>NUCLEOTIDE SEQUENCE [LARGE SCALE GENOMIC DNA]</scope>
    <source>
        <strain evidence="19">MSMB0103</strain>
    </source>
</reference>
<evidence type="ECO:0000313" key="14">
    <source>
        <dbReference type="Proteomes" id="UP000056732"/>
    </source>
</evidence>
<dbReference type="EMBL" id="LPBJ01000048">
    <property type="protein sequence ID" value="KVP97457.1"/>
    <property type="molecule type" value="Genomic_DNA"/>
</dbReference>
<dbReference type="STRING" id="101571.WJ32_25085"/>
<organism evidence="9 13">
    <name type="scientific">Burkholderia ubonensis</name>
    <dbReference type="NCBI Taxonomy" id="101571"/>
    <lineage>
        <taxon>Bacteria</taxon>
        <taxon>Pseudomonadati</taxon>
        <taxon>Pseudomonadota</taxon>
        <taxon>Betaproteobacteria</taxon>
        <taxon>Burkholderiales</taxon>
        <taxon>Burkholderiaceae</taxon>
        <taxon>Burkholderia</taxon>
        <taxon>Burkholderia cepacia complex</taxon>
    </lineage>
</organism>
<name>A0A103BQ38_9BURK</name>
<evidence type="ECO:0000313" key="11">
    <source>
        <dbReference type="EMBL" id="KWK80586.1"/>
    </source>
</evidence>
<evidence type="ECO:0000313" key="16">
    <source>
        <dbReference type="Proteomes" id="UP000061665"/>
    </source>
</evidence>
<dbReference type="PANTHER" id="PTHR38097:SF2">
    <property type="entry name" value="DNA-BINDING PROTEIN STPA"/>
    <property type="match status" value="1"/>
</dbReference>
<evidence type="ECO:0000256" key="1">
    <source>
        <dbReference type="ARBA" id="ARBA00004453"/>
    </source>
</evidence>
<evidence type="ECO:0000313" key="17">
    <source>
        <dbReference type="Proteomes" id="UP000065504"/>
    </source>
</evidence>
<feature type="domain" description="DNA-binding protein H-NS-like C-terminal" evidence="5">
    <location>
        <begin position="55"/>
        <end position="94"/>
    </location>
</feature>
<dbReference type="EMBL" id="MEAU01000017">
    <property type="protein sequence ID" value="OJA47301.1"/>
    <property type="molecule type" value="Genomic_DNA"/>
</dbReference>
<gene>
    <name evidence="12" type="ORF">BGV66_13520</name>
    <name evidence="7" type="ORF">WJ53_27400</name>
    <name evidence="8" type="ORF">WJ68_22505</name>
    <name evidence="9" type="ORF">WJ96_08080</name>
    <name evidence="10" type="ORF">WK53_07315</name>
    <name evidence="6" type="ORF">WK67_28635</name>
    <name evidence="11" type="ORF">WM16_04805</name>
</gene>
<evidence type="ECO:0000313" key="9">
    <source>
        <dbReference type="EMBL" id="KVP97457.1"/>
    </source>
</evidence>
<dbReference type="Proteomes" id="UP000056732">
    <property type="component" value="Unassembled WGS sequence"/>
</dbReference>
<dbReference type="GO" id="GO:0003677">
    <property type="term" value="F:DNA binding"/>
    <property type="evidence" value="ECO:0007669"/>
    <property type="project" value="UniProtKB-KW"/>
</dbReference>
<dbReference type="Gene3D" id="4.10.430.30">
    <property type="match status" value="1"/>
</dbReference>
<evidence type="ECO:0000259" key="5">
    <source>
        <dbReference type="SMART" id="SM00528"/>
    </source>
</evidence>
<dbReference type="Proteomes" id="UP000061665">
    <property type="component" value="Unassembled WGS sequence"/>
</dbReference>
<dbReference type="RefSeq" id="WP_045564831.1">
    <property type="nucleotide sequence ID" value="NZ_CP013447.1"/>
</dbReference>
<dbReference type="Pfam" id="PF00816">
    <property type="entry name" value="Histone_HNS"/>
    <property type="match status" value="1"/>
</dbReference>
<evidence type="ECO:0000313" key="18">
    <source>
        <dbReference type="Proteomes" id="UP000095100"/>
    </source>
</evidence>
<evidence type="ECO:0000313" key="15">
    <source>
        <dbReference type="Proteomes" id="UP000057910"/>
    </source>
</evidence>
<reference evidence="12" key="4">
    <citation type="submission" date="2016-08" db="EMBL/GenBank/DDBJ databases">
        <authorList>
            <person name="Price E.P."/>
            <person name="Currie B.J."/>
            <person name="Wagner D.M."/>
        </authorList>
    </citation>
    <scope>NUCLEOTIDE SEQUENCE</scope>
    <source>
        <strain evidence="12">MSMB0103</strain>
    </source>
</reference>
<dbReference type="EMBL" id="LPLU01000043">
    <property type="protein sequence ID" value="KWK80586.1"/>
    <property type="molecule type" value="Genomic_DNA"/>
</dbReference>
<comment type="similarity">
    <text evidence="2">Belongs to the histone-like protein H-NS family.</text>
</comment>
<evidence type="ECO:0000313" key="12">
    <source>
        <dbReference type="EMBL" id="OJA47301.1"/>
    </source>
</evidence>
<evidence type="ECO:0000256" key="3">
    <source>
        <dbReference type="ARBA" id="ARBA00022490"/>
    </source>
</evidence>
<proteinExistence type="inferred from homology"/>
<protein>
    <submittedName>
        <fullName evidence="9">H-NS histone</fullName>
    </submittedName>
</protein>
<dbReference type="GO" id="GO:0009295">
    <property type="term" value="C:nucleoid"/>
    <property type="evidence" value="ECO:0007669"/>
    <property type="project" value="UniProtKB-SubCell"/>
</dbReference>
<comment type="subcellular location">
    <subcellularLocation>
        <location evidence="1">Cytoplasm</location>
        <location evidence="1">Nucleoid</location>
    </subcellularLocation>
</comment>
<evidence type="ECO:0000313" key="8">
    <source>
        <dbReference type="EMBL" id="KVN78744.1"/>
    </source>
</evidence>
<dbReference type="EMBL" id="LOZE01000019">
    <property type="protein sequence ID" value="KVM38853.1"/>
    <property type="molecule type" value="Genomic_DNA"/>
</dbReference>